<evidence type="ECO:0000313" key="4">
    <source>
        <dbReference type="EMBL" id="QCW82460.1"/>
    </source>
</evidence>
<sequence>MKNFNGLPAIKPQPSYENTDMIIRAILALWFVAIPTGCDRTPKADKTVVLANDGIFSAALTDHYALIGRTSGPAELWQLKPRALLHSWKHLEDESGIVHAAISGNERYAVTAQRDSIAWWRIADGALLNVWSLPGIGSVSLSHDGFHALIGLPDKAVYFALNQGITLYAFPHDKAVLTTSLDRIGHYALTGSEDSTAKLWDLTNGTLKFSWPHHNKLATVALSDDGQYALTNAALSQVLIWKTSTGKVHKDVGPKLLTLSAARFSRDSKYVVTGRTSQRIDLWRVSTGKLEKLWRPKKEDAWRPSAATILSLSFTDNESKIWSIAANGYLQRWKK</sequence>
<dbReference type="PROSITE" id="PS00678">
    <property type="entry name" value="WD_REPEATS_1"/>
    <property type="match status" value="1"/>
</dbReference>
<dbReference type="InterPro" id="IPR001680">
    <property type="entry name" value="WD40_rpt"/>
</dbReference>
<keyword evidence="1 3" id="KW-0853">WD repeat</keyword>
<accession>A0A4P9UPL5</accession>
<dbReference type="PROSITE" id="PS50082">
    <property type="entry name" value="WD_REPEATS_2"/>
    <property type="match status" value="1"/>
</dbReference>
<feature type="repeat" description="WD" evidence="3">
    <location>
        <begin position="169"/>
        <end position="210"/>
    </location>
</feature>
<dbReference type="InterPro" id="IPR015943">
    <property type="entry name" value="WD40/YVTN_repeat-like_dom_sf"/>
</dbReference>
<dbReference type="PROSITE" id="PS50294">
    <property type="entry name" value="WD_REPEATS_REGION"/>
    <property type="match status" value="1"/>
</dbReference>
<dbReference type="PANTHER" id="PTHR19879">
    <property type="entry name" value="TRANSCRIPTION INITIATION FACTOR TFIID"/>
    <property type="match status" value="1"/>
</dbReference>
<dbReference type="SUPFAM" id="SSF50978">
    <property type="entry name" value="WD40 repeat-like"/>
    <property type="match status" value="1"/>
</dbReference>
<keyword evidence="2" id="KW-0677">Repeat</keyword>
<reference evidence="5" key="1">
    <citation type="journal article" date="2019" name="J. Bacteriol.">
        <title>A Mutagenic Screen Identifies a TonB-Dependent Receptor Required for the Lanthanide Metal Switch in the Type I Methanotroph 'Methylotuvimicrobium buryatense' 5GB1C.</title>
        <authorList>
            <person name="Groom J.D."/>
            <person name="Ford S.M."/>
            <person name="Pesesky M.W."/>
            <person name="Lidstrom M.E."/>
        </authorList>
    </citation>
    <scope>NUCLEOTIDE SEQUENCE [LARGE SCALE GENOMIC DNA]</scope>
    <source>
        <strain evidence="5">5GB1C</strain>
    </source>
</reference>
<protein>
    <submittedName>
        <fullName evidence="4">Uncharacterized protein</fullName>
    </submittedName>
</protein>
<proteinExistence type="predicted"/>
<evidence type="ECO:0000313" key="5">
    <source>
        <dbReference type="Proteomes" id="UP000305881"/>
    </source>
</evidence>
<dbReference type="Gene3D" id="2.130.10.10">
    <property type="entry name" value="YVTN repeat-like/Quinoprotein amine dehydrogenase"/>
    <property type="match status" value="1"/>
</dbReference>
<evidence type="ECO:0000256" key="3">
    <source>
        <dbReference type="PROSITE-ProRule" id="PRU00221"/>
    </source>
</evidence>
<dbReference type="InterPro" id="IPR036322">
    <property type="entry name" value="WD40_repeat_dom_sf"/>
</dbReference>
<dbReference type="Proteomes" id="UP000305881">
    <property type="component" value="Chromosome"/>
</dbReference>
<dbReference type="EMBL" id="CP035467">
    <property type="protein sequence ID" value="QCW82460.1"/>
    <property type="molecule type" value="Genomic_DNA"/>
</dbReference>
<dbReference type="PANTHER" id="PTHR19879:SF9">
    <property type="entry name" value="TRANSCRIPTION INITIATION FACTOR TFIID SUBUNIT 5"/>
    <property type="match status" value="1"/>
</dbReference>
<gene>
    <name evidence="4" type="ORF">EQU24_09575</name>
</gene>
<dbReference type="AlphaFoldDB" id="A0A4P9UPL5"/>
<dbReference type="KEGG" id="mbur:EQU24_09575"/>
<dbReference type="SMART" id="SM00320">
    <property type="entry name" value="WD40"/>
    <property type="match status" value="5"/>
</dbReference>
<name>A0A4P9UPL5_METBY</name>
<organism evidence="4 5">
    <name type="scientific">Methylotuvimicrobium buryatense</name>
    <name type="common">Methylomicrobium buryatense</name>
    <dbReference type="NCBI Taxonomy" id="95641"/>
    <lineage>
        <taxon>Bacteria</taxon>
        <taxon>Pseudomonadati</taxon>
        <taxon>Pseudomonadota</taxon>
        <taxon>Gammaproteobacteria</taxon>
        <taxon>Methylococcales</taxon>
        <taxon>Methylococcaceae</taxon>
        <taxon>Methylotuvimicrobium</taxon>
    </lineage>
</organism>
<dbReference type="RefSeq" id="WP_017839712.1">
    <property type="nucleotide sequence ID" value="NZ_CP035467.1"/>
</dbReference>
<dbReference type="STRING" id="675511.GCA_000341735_01122"/>
<dbReference type="Pfam" id="PF00400">
    <property type="entry name" value="WD40"/>
    <property type="match status" value="1"/>
</dbReference>
<keyword evidence="5" id="KW-1185">Reference proteome</keyword>
<dbReference type="InterPro" id="IPR019775">
    <property type="entry name" value="WD40_repeat_CS"/>
</dbReference>
<evidence type="ECO:0000256" key="2">
    <source>
        <dbReference type="ARBA" id="ARBA00022737"/>
    </source>
</evidence>
<dbReference type="OrthoDB" id="235631at2"/>
<evidence type="ECO:0000256" key="1">
    <source>
        <dbReference type="ARBA" id="ARBA00022574"/>
    </source>
</evidence>